<evidence type="ECO:0000313" key="3">
    <source>
        <dbReference type="RefSeq" id="XP_030075403.1"/>
    </source>
</evidence>
<protein>
    <submittedName>
        <fullName evidence="3">Junctional sarcoplasmic reticulum protein 1</fullName>
    </submittedName>
</protein>
<feature type="region of interest" description="Disordered" evidence="1">
    <location>
        <begin position="1"/>
        <end position="67"/>
    </location>
</feature>
<dbReference type="GeneID" id="115480695"/>
<dbReference type="Proteomes" id="UP000515156">
    <property type="component" value="Chromosome 11"/>
</dbReference>
<dbReference type="RefSeq" id="XP_030075403.1">
    <property type="nucleotide sequence ID" value="XM_030219543.1"/>
</dbReference>
<reference evidence="3" key="2">
    <citation type="submission" date="2025-08" db="UniProtKB">
        <authorList>
            <consortium name="RefSeq"/>
        </authorList>
    </citation>
    <scope>IDENTIFICATION</scope>
</reference>
<dbReference type="InterPro" id="IPR026178">
    <property type="entry name" value="JSRP1"/>
</dbReference>
<feature type="compositionally biased region" description="Basic and acidic residues" evidence="1">
    <location>
        <begin position="91"/>
        <end position="101"/>
    </location>
</feature>
<feature type="compositionally biased region" description="Acidic residues" evidence="1">
    <location>
        <begin position="1"/>
        <end position="11"/>
    </location>
</feature>
<dbReference type="OrthoDB" id="9908757at2759"/>
<keyword evidence="2" id="KW-1185">Reference proteome</keyword>
<evidence type="ECO:0000256" key="1">
    <source>
        <dbReference type="SAM" id="MobiDB-lite"/>
    </source>
</evidence>
<name>A0A6P7ZCH3_9AMPH</name>
<sequence length="402" mass="46552">MEGGTSEEFEKDPECPKAREEMPVLTELTQELSKEEQNKGAKVFKSKKEFSGRSEEKEPKKGYELQITEDLDEFVESMTEMPKTTPQEAAMKPEKAARMKSLEAKADSKIKPMMARKKTEPSSLGPMKEDMPWEGVTLNKCLIVASFVALLSMGLPDLADSVESEDEVLDADTMVWTQPEISPVEDMAEKLMEPWFFESWFGSSEEEPEVLDVEAEEILQAPVVNTVLKETKEKAKSPGNRTEEDKEIIAKLKQTHKLEKSKLQRAPKRHLHAQEEELKSSKIWKPSKENVPKKEDKHFSKTHGEGKAKLTSREVKGKPFFREGKPHYPKNSGSDFKHEHRRLHKARENSSHDYRTHKEHKDYKRREHKSDKSFSHDRFFSRKDKKEGFYTKHKHEESKTHD</sequence>
<feature type="compositionally biased region" description="Basic and acidic residues" evidence="1">
    <location>
        <begin position="272"/>
        <end position="326"/>
    </location>
</feature>
<feature type="compositionally biased region" description="Basic and acidic residues" evidence="1">
    <location>
        <begin position="12"/>
        <end position="22"/>
    </location>
</feature>
<feature type="compositionally biased region" description="Basic and acidic residues" evidence="1">
    <location>
        <begin position="346"/>
        <end position="379"/>
    </location>
</feature>
<dbReference type="KEGG" id="muo:115480695"/>
<organism evidence="2 3">
    <name type="scientific">Microcaecilia unicolor</name>
    <dbReference type="NCBI Taxonomy" id="1415580"/>
    <lineage>
        <taxon>Eukaryota</taxon>
        <taxon>Metazoa</taxon>
        <taxon>Chordata</taxon>
        <taxon>Craniata</taxon>
        <taxon>Vertebrata</taxon>
        <taxon>Euteleostomi</taxon>
        <taxon>Amphibia</taxon>
        <taxon>Gymnophiona</taxon>
        <taxon>Siphonopidae</taxon>
        <taxon>Microcaecilia</taxon>
    </lineage>
</organism>
<gene>
    <name evidence="3" type="primary">JSRP1</name>
</gene>
<dbReference type="Pfam" id="PF15312">
    <property type="entry name" value="JSRP"/>
    <property type="match status" value="1"/>
</dbReference>
<dbReference type="AlphaFoldDB" id="A0A6P7ZCH3"/>
<accession>A0A6P7ZCH3</accession>
<reference evidence="2" key="1">
    <citation type="submission" date="2024-06" db="UniProtKB">
        <authorList>
            <consortium name="RefSeq"/>
        </authorList>
    </citation>
    <scope>NUCLEOTIDE SEQUENCE [LARGE SCALE GENOMIC DNA]</scope>
</reference>
<dbReference type="InParanoid" id="A0A6P7ZCH3"/>
<feature type="region of interest" description="Disordered" evidence="1">
    <location>
        <begin position="79"/>
        <end position="101"/>
    </location>
</feature>
<proteinExistence type="predicted"/>
<evidence type="ECO:0000313" key="2">
    <source>
        <dbReference type="Proteomes" id="UP000515156"/>
    </source>
</evidence>
<feature type="region of interest" description="Disordered" evidence="1">
    <location>
        <begin position="256"/>
        <end position="379"/>
    </location>
</feature>
<feature type="compositionally biased region" description="Basic and acidic residues" evidence="1">
    <location>
        <begin position="46"/>
        <end position="63"/>
    </location>
</feature>
<dbReference type="CTD" id="126306"/>